<dbReference type="SUPFAM" id="SSF56300">
    <property type="entry name" value="Metallo-dependent phosphatases"/>
    <property type="match status" value="1"/>
</dbReference>
<dbReference type="Pfam" id="PF00149">
    <property type="entry name" value="Metallophos"/>
    <property type="match status" value="1"/>
</dbReference>
<protein>
    <recommendedName>
        <fullName evidence="1">Calcineurin-like phosphoesterase domain-containing protein</fullName>
    </recommendedName>
</protein>
<dbReference type="AlphaFoldDB" id="A0A0F9Q3A8"/>
<evidence type="ECO:0000313" key="2">
    <source>
        <dbReference type="EMBL" id="KKN31472.1"/>
    </source>
</evidence>
<dbReference type="PANTHER" id="PTHR12905">
    <property type="entry name" value="METALLOPHOSPHOESTERASE"/>
    <property type="match status" value="1"/>
</dbReference>
<evidence type="ECO:0000259" key="1">
    <source>
        <dbReference type="Pfam" id="PF00149"/>
    </source>
</evidence>
<dbReference type="CDD" id="cd07379">
    <property type="entry name" value="MPP_239FB"/>
    <property type="match status" value="1"/>
</dbReference>
<dbReference type="GO" id="GO:0016787">
    <property type="term" value="F:hydrolase activity"/>
    <property type="evidence" value="ECO:0007669"/>
    <property type="project" value="InterPro"/>
</dbReference>
<dbReference type="InterPro" id="IPR051693">
    <property type="entry name" value="UPF0046_metallophosphoest"/>
</dbReference>
<dbReference type="InterPro" id="IPR029052">
    <property type="entry name" value="Metallo-depent_PP-like"/>
</dbReference>
<dbReference type="InterPro" id="IPR004843">
    <property type="entry name" value="Calcineurin-like_PHP"/>
</dbReference>
<reference evidence="2" key="1">
    <citation type="journal article" date="2015" name="Nature">
        <title>Complex archaea that bridge the gap between prokaryotes and eukaryotes.</title>
        <authorList>
            <person name="Spang A."/>
            <person name="Saw J.H."/>
            <person name="Jorgensen S.L."/>
            <person name="Zaremba-Niedzwiedzka K."/>
            <person name="Martijn J."/>
            <person name="Lind A.E."/>
            <person name="van Eijk R."/>
            <person name="Schleper C."/>
            <person name="Guy L."/>
            <person name="Ettema T.J."/>
        </authorList>
    </citation>
    <scope>NUCLEOTIDE SEQUENCE</scope>
</reference>
<organism evidence="2">
    <name type="scientific">marine sediment metagenome</name>
    <dbReference type="NCBI Taxonomy" id="412755"/>
    <lineage>
        <taxon>unclassified sequences</taxon>
        <taxon>metagenomes</taxon>
        <taxon>ecological metagenomes</taxon>
    </lineage>
</organism>
<dbReference type="PANTHER" id="PTHR12905:SF0">
    <property type="entry name" value="CALCINEURIN-LIKE PHOSPHOESTERASE DOMAIN-CONTAINING PROTEIN"/>
    <property type="match status" value="1"/>
</dbReference>
<dbReference type="Gene3D" id="3.60.21.10">
    <property type="match status" value="1"/>
</dbReference>
<dbReference type="EMBL" id="LAZR01002325">
    <property type="protein sequence ID" value="KKN31472.1"/>
    <property type="molecule type" value="Genomic_DNA"/>
</dbReference>
<name>A0A0F9Q3A8_9ZZZZ</name>
<proteinExistence type="predicted"/>
<feature type="domain" description="Calcineurin-like phosphoesterase" evidence="1">
    <location>
        <begin position="3"/>
        <end position="177"/>
    </location>
</feature>
<comment type="caution">
    <text evidence="2">The sequence shown here is derived from an EMBL/GenBank/DDBJ whole genome shotgun (WGS) entry which is preliminary data.</text>
</comment>
<accession>A0A0F9Q3A8</accession>
<gene>
    <name evidence="2" type="ORF">LCGC14_0823450</name>
</gene>
<sequence>MKKIVCISDTHGEFRGLVVPDGDILVHAGDITTYGQPAELVDFNLWLTGLPHQDKVVIAGNHDAALANQPAEFGRRVLTAAHYLQDSEVQVQDVRIYGSPWTPEFMNWHFMMPRDGWELRAKWAKIPEELDILLTHGPPANKLDYSKFQKTGVGCHLLREAVERARPRYHVFGHLHESYGGIEGEFTTFINCSIMTRSYVLANAPIVIEV</sequence>